<name>A0A0N1F3P1_9HYPH</name>
<proteinExistence type="predicted"/>
<keyword evidence="2" id="KW-1185">Reference proteome</keyword>
<comment type="caution">
    <text evidence="1">The sequence shown here is derived from an EMBL/GenBank/DDBJ whole genome shotgun (WGS) entry which is preliminary data.</text>
</comment>
<dbReference type="AlphaFoldDB" id="A0A0N1F3P1"/>
<sequence>MVEAGVARRVSIDQGVMTIEGFSERFVQGIARHLHLIANDLSLSRGFSIRAGRLEEAQLIRGRAVLAGDSLQQPLRAGEADDIALMIRPLSAGEDGRILLVLDVDEAEGAYAGGYRAEIHMAASVFGALKQDLLAGAAETLSLSATTSLWVRESQREAAAGVPVAWHFGVEPNGRGVIPARGLVETLEWRPAPPTVPPAEPALPPSIEVGALETIPDQLARIDWSLKQIALVLVFLLIVVALK</sequence>
<dbReference type="EMBL" id="LGSZ01000048">
    <property type="protein sequence ID" value="KPH79767.1"/>
    <property type="molecule type" value="Genomic_DNA"/>
</dbReference>
<dbReference type="PATRIC" id="fig|1526658.3.peg.408"/>
<dbReference type="Proteomes" id="UP000037822">
    <property type="component" value="Unassembled WGS sequence"/>
</dbReference>
<reference evidence="1 2" key="1">
    <citation type="submission" date="2015-07" db="EMBL/GenBank/DDBJ databases">
        <title>Whole genome sequencing of Bosea vaviloviae isolated from cave pool.</title>
        <authorList>
            <person name="Tan N.E.H."/>
            <person name="Lee Y.P."/>
            <person name="Gan H.M."/>
            <person name="Barton H."/>
            <person name="Savka M.A."/>
        </authorList>
    </citation>
    <scope>NUCLEOTIDE SEQUENCE [LARGE SCALE GENOMIC DNA]</scope>
    <source>
        <strain evidence="1 2">SD260</strain>
    </source>
</reference>
<evidence type="ECO:0000313" key="1">
    <source>
        <dbReference type="EMBL" id="KPH79767.1"/>
    </source>
</evidence>
<protein>
    <submittedName>
        <fullName evidence="1">Uncharacterized protein</fullName>
    </submittedName>
</protein>
<gene>
    <name evidence="1" type="ORF">AE618_18270</name>
</gene>
<evidence type="ECO:0000313" key="2">
    <source>
        <dbReference type="Proteomes" id="UP000037822"/>
    </source>
</evidence>
<organism evidence="1 2">
    <name type="scientific">Bosea vaviloviae</name>
    <dbReference type="NCBI Taxonomy" id="1526658"/>
    <lineage>
        <taxon>Bacteria</taxon>
        <taxon>Pseudomonadati</taxon>
        <taxon>Pseudomonadota</taxon>
        <taxon>Alphaproteobacteria</taxon>
        <taxon>Hyphomicrobiales</taxon>
        <taxon>Boseaceae</taxon>
        <taxon>Bosea</taxon>
    </lineage>
</organism>
<accession>A0A0N1F3P1</accession>